<accession>A0A9P5PHE9</accession>
<comment type="caution">
    <text evidence="1">The sequence shown here is derived from an EMBL/GenBank/DDBJ whole genome shotgun (WGS) entry which is preliminary data.</text>
</comment>
<keyword evidence="2" id="KW-1185">Reference proteome</keyword>
<dbReference type="AlphaFoldDB" id="A0A9P5PHE9"/>
<sequence>MMLPWPILGNLVGDFVICWRAWVLLPYDKFWRSALVIIMIGNIGINITDAVFDTFAPNTLLSGSVIVLDWVATAVTMDSSLHHERSINLEKKSRSKDPTSVCGVWSTSTGYTVVHFDWANSILRVARNVLYQFNHCVYGFTMRQLFRQLLKAQLNQIL</sequence>
<name>A0A9P5PHE9_9AGAR</name>
<evidence type="ECO:0000313" key="2">
    <source>
        <dbReference type="Proteomes" id="UP000772434"/>
    </source>
</evidence>
<dbReference type="Proteomes" id="UP000772434">
    <property type="component" value="Unassembled WGS sequence"/>
</dbReference>
<reference evidence="1" key="1">
    <citation type="submission" date="2020-11" db="EMBL/GenBank/DDBJ databases">
        <authorList>
            <consortium name="DOE Joint Genome Institute"/>
            <person name="Ahrendt S."/>
            <person name="Riley R."/>
            <person name="Andreopoulos W."/>
            <person name="Labutti K."/>
            <person name="Pangilinan J."/>
            <person name="Ruiz-Duenas F.J."/>
            <person name="Barrasa J.M."/>
            <person name="Sanchez-Garcia M."/>
            <person name="Camarero S."/>
            <person name="Miyauchi S."/>
            <person name="Serrano A."/>
            <person name="Linde D."/>
            <person name="Babiker R."/>
            <person name="Drula E."/>
            <person name="Ayuso-Fernandez I."/>
            <person name="Pacheco R."/>
            <person name="Padilla G."/>
            <person name="Ferreira P."/>
            <person name="Barriuso J."/>
            <person name="Kellner H."/>
            <person name="Castanera R."/>
            <person name="Alfaro M."/>
            <person name="Ramirez L."/>
            <person name="Pisabarro A.G."/>
            <person name="Kuo A."/>
            <person name="Tritt A."/>
            <person name="Lipzen A."/>
            <person name="He G."/>
            <person name="Yan M."/>
            <person name="Ng V."/>
            <person name="Cullen D."/>
            <person name="Martin F."/>
            <person name="Rosso M.-N."/>
            <person name="Henrissat B."/>
            <person name="Hibbett D."/>
            <person name="Martinez A.T."/>
            <person name="Grigoriev I.V."/>
        </authorList>
    </citation>
    <scope>NUCLEOTIDE SEQUENCE</scope>
    <source>
        <strain evidence="1">AH 40177</strain>
    </source>
</reference>
<organism evidence="1 2">
    <name type="scientific">Rhodocollybia butyracea</name>
    <dbReference type="NCBI Taxonomy" id="206335"/>
    <lineage>
        <taxon>Eukaryota</taxon>
        <taxon>Fungi</taxon>
        <taxon>Dikarya</taxon>
        <taxon>Basidiomycota</taxon>
        <taxon>Agaricomycotina</taxon>
        <taxon>Agaricomycetes</taxon>
        <taxon>Agaricomycetidae</taxon>
        <taxon>Agaricales</taxon>
        <taxon>Marasmiineae</taxon>
        <taxon>Omphalotaceae</taxon>
        <taxon>Rhodocollybia</taxon>
    </lineage>
</organism>
<dbReference type="EMBL" id="JADNRY010000135">
    <property type="protein sequence ID" value="KAF9063938.1"/>
    <property type="molecule type" value="Genomic_DNA"/>
</dbReference>
<proteinExistence type="predicted"/>
<evidence type="ECO:0000313" key="1">
    <source>
        <dbReference type="EMBL" id="KAF9063938.1"/>
    </source>
</evidence>
<gene>
    <name evidence="1" type="ORF">BDP27DRAFT_1367635</name>
</gene>
<protein>
    <submittedName>
        <fullName evidence="1">Uncharacterized protein</fullName>
    </submittedName>
</protein>